<comment type="subcellular location">
    <subcellularLocation>
        <location evidence="1">Membrane</location>
    </subcellularLocation>
</comment>
<evidence type="ECO:0000313" key="7">
    <source>
        <dbReference type="EMBL" id="PPQ78193.1"/>
    </source>
</evidence>
<evidence type="ECO:0000256" key="5">
    <source>
        <dbReference type="SAM" id="MobiDB-lite"/>
    </source>
</evidence>
<dbReference type="EMBL" id="NHYE01005060">
    <property type="protein sequence ID" value="PPQ78193.1"/>
    <property type="molecule type" value="Genomic_DNA"/>
</dbReference>
<name>A0A409WI58_9AGAR</name>
<keyword evidence="3 6" id="KW-1133">Transmembrane helix</keyword>
<gene>
    <name evidence="7" type="ORF">CVT26_007570</name>
</gene>
<dbReference type="InParanoid" id="A0A409WI58"/>
<dbReference type="PANTHER" id="PTHR13259:SF1">
    <property type="entry name" value="BLADDER CANCER-ASSOCIATED PROTEIN"/>
    <property type="match status" value="1"/>
</dbReference>
<organism evidence="7 8">
    <name type="scientific">Gymnopilus dilepis</name>
    <dbReference type="NCBI Taxonomy" id="231916"/>
    <lineage>
        <taxon>Eukaryota</taxon>
        <taxon>Fungi</taxon>
        <taxon>Dikarya</taxon>
        <taxon>Basidiomycota</taxon>
        <taxon>Agaricomycotina</taxon>
        <taxon>Agaricomycetes</taxon>
        <taxon>Agaricomycetidae</taxon>
        <taxon>Agaricales</taxon>
        <taxon>Agaricineae</taxon>
        <taxon>Hymenogastraceae</taxon>
        <taxon>Gymnopilus</taxon>
    </lineage>
</organism>
<keyword evidence="8" id="KW-1185">Reference proteome</keyword>
<evidence type="ECO:0000313" key="8">
    <source>
        <dbReference type="Proteomes" id="UP000284706"/>
    </source>
</evidence>
<dbReference type="InterPro" id="IPR009598">
    <property type="entry name" value="BCALP"/>
</dbReference>
<keyword evidence="4 6" id="KW-0472">Membrane</keyword>
<feature type="region of interest" description="Disordered" evidence="5">
    <location>
        <begin position="182"/>
        <end position="214"/>
    </location>
</feature>
<accession>A0A409WI58</accession>
<sequence>MWCTRWFLPLLLLPLPTAPPYFLVLFLFSLTMHAKPCFYCIVLLTTLFVSSCYWQPFPVDSSLSSPWSENVTTFAQALKATLKSNYSGPIPTVIHAVDRCWCDFSSGAFFEPFNVSHWEYLSVRRLSNELERQHDNATMEAVDGGRDTLAGVDGMIDSQPPSRPARSKFWWLRRPFSSSASLAPAVDSREQNEQEGTPSKPGPSTPAQPLLRKEYDLRPYGVGISIDFSWS</sequence>
<dbReference type="PANTHER" id="PTHR13259">
    <property type="entry name" value="BLADDER CANCER 10 KD PROTEIN HOMOLOG"/>
    <property type="match status" value="1"/>
</dbReference>
<evidence type="ECO:0000256" key="2">
    <source>
        <dbReference type="ARBA" id="ARBA00022692"/>
    </source>
</evidence>
<evidence type="ECO:0000256" key="4">
    <source>
        <dbReference type="ARBA" id="ARBA00023136"/>
    </source>
</evidence>
<proteinExistence type="predicted"/>
<dbReference type="GO" id="GO:0016020">
    <property type="term" value="C:membrane"/>
    <property type="evidence" value="ECO:0007669"/>
    <property type="project" value="UniProtKB-SubCell"/>
</dbReference>
<evidence type="ECO:0000256" key="1">
    <source>
        <dbReference type="ARBA" id="ARBA00004370"/>
    </source>
</evidence>
<comment type="caution">
    <text evidence="7">The sequence shown here is derived from an EMBL/GenBank/DDBJ whole genome shotgun (WGS) entry which is preliminary data.</text>
</comment>
<evidence type="ECO:0000256" key="3">
    <source>
        <dbReference type="ARBA" id="ARBA00022989"/>
    </source>
</evidence>
<dbReference type="Pfam" id="PF06726">
    <property type="entry name" value="BC10"/>
    <property type="match status" value="1"/>
</dbReference>
<dbReference type="Proteomes" id="UP000284706">
    <property type="component" value="Unassembled WGS sequence"/>
</dbReference>
<keyword evidence="2 6" id="KW-0812">Transmembrane</keyword>
<reference evidence="7 8" key="1">
    <citation type="journal article" date="2018" name="Evol. Lett.">
        <title>Horizontal gene cluster transfer increased hallucinogenic mushroom diversity.</title>
        <authorList>
            <person name="Reynolds H.T."/>
            <person name="Vijayakumar V."/>
            <person name="Gluck-Thaler E."/>
            <person name="Korotkin H.B."/>
            <person name="Matheny P.B."/>
            <person name="Slot J.C."/>
        </authorList>
    </citation>
    <scope>NUCLEOTIDE SEQUENCE [LARGE SCALE GENOMIC DNA]</scope>
    <source>
        <strain evidence="7 8">SRW20</strain>
    </source>
</reference>
<feature type="transmembrane region" description="Helical" evidence="6">
    <location>
        <begin position="6"/>
        <end position="30"/>
    </location>
</feature>
<dbReference type="OrthoDB" id="5563033at2759"/>
<dbReference type="AlphaFoldDB" id="A0A409WI58"/>
<evidence type="ECO:0000256" key="6">
    <source>
        <dbReference type="SAM" id="Phobius"/>
    </source>
</evidence>
<protein>
    <submittedName>
        <fullName evidence="7">Uncharacterized protein</fullName>
    </submittedName>
</protein>
<dbReference type="SMART" id="SM01396">
    <property type="entry name" value="BC10"/>
    <property type="match status" value="1"/>
</dbReference>